<feature type="domain" description="Histidine kinase/HSP90-like ATPase" evidence="4">
    <location>
        <begin position="4"/>
        <end position="84"/>
    </location>
</feature>
<dbReference type="Gene3D" id="3.30.565.10">
    <property type="entry name" value="Histidine kinase-like ATPase, C-terminal domain"/>
    <property type="match status" value="1"/>
</dbReference>
<evidence type="ECO:0000256" key="2">
    <source>
        <dbReference type="ARBA" id="ARBA00012438"/>
    </source>
</evidence>
<reference evidence="5" key="1">
    <citation type="submission" date="2017-04" db="EMBL/GenBank/DDBJ databases">
        <title>Complete Genome Sequences of Twelve Strains of a Stable Defined Moderately Diverse Mouse Microbiota 2 (sDMDMm2).</title>
        <authorList>
            <person name="Uchimura Y."/>
            <person name="Wyss M."/>
            <person name="Brugiroux S."/>
            <person name="Limenitakis J.P."/>
            <person name="Stecher B."/>
            <person name="McCoy K.D."/>
            <person name="Macpherson A.J."/>
        </authorList>
    </citation>
    <scope>NUCLEOTIDE SEQUENCE</scope>
    <source>
        <strain evidence="5">YL58</strain>
    </source>
</reference>
<dbReference type="KEGG" id="byl:A4V09_15955"/>
<dbReference type="RefSeq" id="WP_065543252.1">
    <property type="nucleotide sequence ID" value="NZ_CP015405.2"/>
</dbReference>
<evidence type="ECO:0000313" key="6">
    <source>
        <dbReference type="Proteomes" id="UP000092574"/>
    </source>
</evidence>
<evidence type="ECO:0000256" key="3">
    <source>
        <dbReference type="ARBA" id="ARBA00023012"/>
    </source>
</evidence>
<dbReference type="Proteomes" id="UP000092574">
    <property type="component" value="Chromosome"/>
</dbReference>
<organism evidence="5 6">
    <name type="scientific">Blautia pseudococcoides</name>
    <dbReference type="NCBI Taxonomy" id="1796616"/>
    <lineage>
        <taxon>Bacteria</taxon>
        <taxon>Bacillati</taxon>
        <taxon>Bacillota</taxon>
        <taxon>Clostridia</taxon>
        <taxon>Lachnospirales</taxon>
        <taxon>Lachnospiraceae</taxon>
        <taxon>Blautia</taxon>
    </lineage>
</organism>
<evidence type="ECO:0000313" key="5">
    <source>
        <dbReference type="EMBL" id="ANU77123.1"/>
    </source>
</evidence>
<keyword evidence="5" id="KW-0547">Nucleotide-binding</keyword>
<evidence type="ECO:0000256" key="1">
    <source>
        <dbReference type="ARBA" id="ARBA00000085"/>
    </source>
</evidence>
<dbReference type="EC" id="2.7.13.3" evidence="2"/>
<dbReference type="GO" id="GO:0000160">
    <property type="term" value="P:phosphorelay signal transduction system"/>
    <property type="evidence" value="ECO:0007669"/>
    <property type="project" value="UniProtKB-KW"/>
</dbReference>
<keyword evidence="5" id="KW-0067">ATP-binding</keyword>
<dbReference type="GO" id="GO:0004673">
    <property type="term" value="F:protein histidine kinase activity"/>
    <property type="evidence" value="ECO:0007669"/>
    <property type="project" value="UniProtKB-EC"/>
</dbReference>
<proteinExistence type="predicted"/>
<dbReference type="InterPro" id="IPR004358">
    <property type="entry name" value="Sig_transdc_His_kin-like_C"/>
</dbReference>
<dbReference type="STRING" id="1796616.A4V09_15955"/>
<name>A0A1C7IE43_9FIRM</name>
<gene>
    <name evidence="5" type="ORF">A4V09_15955</name>
</gene>
<dbReference type="InterPro" id="IPR036890">
    <property type="entry name" value="HATPase_C_sf"/>
</dbReference>
<dbReference type="InterPro" id="IPR003594">
    <property type="entry name" value="HATPase_dom"/>
</dbReference>
<dbReference type="GO" id="GO:0005524">
    <property type="term" value="F:ATP binding"/>
    <property type="evidence" value="ECO:0007669"/>
    <property type="project" value="UniProtKB-KW"/>
</dbReference>
<keyword evidence="3" id="KW-0902">Two-component regulatory system</keyword>
<dbReference type="PRINTS" id="PR00344">
    <property type="entry name" value="BCTRLSENSOR"/>
</dbReference>
<keyword evidence="6" id="KW-1185">Reference proteome</keyword>
<protein>
    <recommendedName>
        <fullName evidence="2">histidine kinase</fullName>
        <ecNumber evidence="2">2.7.13.3</ecNumber>
    </recommendedName>
</protein>
<sequence length="95" mass="10776">MNEQEGQLHVNLRQEGEYLIFEVWDNGKGMPAETSRRLLEEDAGDQGGFGVRLVKAMVKSTYGEECGVSIYSREGWGTKVTVRILRDVPVPEYIR</sequence>
<evidence type="ECO:0000259" key="4">
    <source>
        <dbReference type="Pfam" id="PF02518"/>
    </source>
</evidence>
<dbReference type="AlphaFoldDB" id="A0A1C7IE43"/>
<dbReference type="Pfam" id="PF02518">
    <property type="entry name" value="HATPase_c"/>
    <property type="match status" value="1"/>
</dbReference>
<accession>A0A1C7IE43</accession>
<dbReference type="OrthoDB" id="1674512at2"/>
<dbReference type="SUPFAM" id="SSF55874">
    <property type="entry name" value="ATPase domain of HSP90 chaperone/DNA topoisomerase II/histidine kinase"/>
    <property type="match status" value="1"/>
</dbReference>
<comment type="catalytic activity">
    <reaction evidence="1">
        <text>ATP + protein L-histidine = ADP + protein N-phospho-L-histidine.</text>
        <dbReference type="EC" id="2.7.13.3"/>
    </reaction>
</comment>
<dbReference type="EMBL" id="CP015405">
    <property type="protein sequence ID" value="ANU77123.1"/>
    <property type="molecule type" value="Genomic_DNA"/>
</dbReference>